<sequence>MGNLMKTEWYKLRKDRSFRFLTWILIGIAVLFPLLEFDNGSSGLPTVKAYYLDNVLGVHANIVKLLPSILAGFFISSEYSMGTMKSIASSGNSRLRIYFAKLMIFSIGTIIISLILPIVMTGVSSIYFGFQDMPEWTFYLQTTGLIILYGAAFASIMAVFSILFTDSGKTIGFLLMFFIFVDWPLQVLAARVPFFEPILNHSIFKLVYDIIIVNRLESSDVLSLVVVPIVTFIAFGVIGSFIFQRKEIK</sequence>
<name>A0A6N8FKX9_9BACI</name>
<feature type="transmembrane region" description="Helical" evidence="1">
    <location>
        <begin position="57"/>
        <end position="76"/>
    </location>
</feature>
<keyword evidence="1" id="KW-0472">Membrane</keyword>
<evidence type="ECO:0000313" key="3">
    <source>
        <dbReference type="Proteomes" id="UP000469125"/>
    </source>
</evidence>
<gene>
    <name evidence="2" type="ORF">GMD78_05990</name>
</gene>
<feature type="transmembrane region" description="Helical" evidence="1">
    <location>
        <begin position="97"/>
        <end position="118"/>
    </location>
</feature>
<protein>
    <submittedName>
        <fullName evidence="2">ABC transporter permease</fullName>
    </submittedName>
</protein>
<dbReference type="RefSeq" id="WP_155667935.1">
    <property type="nucleotide sequence ID" value="NZ_WOCA01000003.1"/>
</dbReference>
<comment type="caution">
    <text evidence="2">The sequence shown here is derived from an EMBL/GenBank/DDBJ whole genome shotgun (WGS) entry which is preliminary data.</text>
</comment>
<dbReference type="EMBL" id="WOCA01000003">
    <property type="protein sequence ID" value="MUK87948.1"/>
    <property type="molecule type" value="Genomic_DNA"/>
</dbReference>
<dbReference type="Proteomes" id="UP000469125">
    <property type="component" value="Unassembled WGS sequence"/>
</dbReference>
<evidence type="ECO:0000256" key="1">
    <source>
        <dbReference type="SAM" id="Phobius"/>
    </source>
</evidence>
<feature type="transmembrane region" description="Helical" evidence="1">
    <location>
        <begin position="20"/>
        <end position="37"/>
    </location>
</feature>
<feature type="transmembrane region" description="Helical" evidence="1">
    <location>
        <begin position="138"/>
        <end position="164"/>
    </location>
</feature>
<reference evidence="2 3" key="1">
    <citation type="submission" date="2019-11" db="EMBL/GenBank/DDBJ databases">
        <authorList>
            <person name="Li X."/>
        </authorList>
    </citation>
    <scope>NUCLEOTIDE SEQUENCE [LARGE SCALE GENOMIC DNA]</scope>
    <source>
        <strain evidence="2 3">L9</strain>
    </source>
</reference>
<evidence type="ECO:0000313" key="2">
    <source>
        <dbReference type="EMBL" id="MUK87948.1"/>
    </source>
</evidence>
<organism evidence="2 3">
    <name type="scientific">Ornithinibacillus caprae</name>
    <dbReference type="NCBI Taxonomy" id="2678566"/>
    <lineage>
        <taxon>Bacteria</taxon>
        <taxon>Bacillati</taxon>
        <taxon>Bacillota</taxon>
        <taxon>Bacilli</taxon>
        <taxon>Bacillales</taxon>
        <taxon>Bacillaceae</taxon>
        <taxon>Ornithinibacillus</taxon>
    </lineage>
</organism>
<accession>A0A6N8FKX9</accession>
<keyword evidence="1" id="KW-0812">Transmembrane</keyword>
<proteinExistence type="predicted"/>
<dbReference type="PANTHER" id="PTHR37305">
    <property type="entry name" value="INTEGRAL MEMBRANE PROTEIN-RELATED"/>
    <property type="match status" value="1"/>
</dbReference>
<dbReference type="AlphaFoldDB" id="A0A6N8FKX9"/>
<dbReference type="Pfam" id="PF12730">
    <property type="entry name" value="ABC2_membrane_4"/>
    <property type="match status" value="1"/>
</dbReference>
<feature type="transmembrane region" description="Helical" evidence="1">
    <location>
        <begin position="221"/>
        <end position="243"/>
    </location>
</feature>
<keyword evidence="1" id="KW-1133">Transmembrane helix</keyword>
<dbReference type="PANTHER" id="PTHR37305:SF1">
    <property type="entry name" value="MEMBRANE PROTEIN"/>
    <property type="match status" value="1"/>
</dbReference>
<feature type="transmembrane region" description="Helical" evidence="1">
    <location>
        <begin position="171"/>
        <end position="189"/>
    </location>
</feature>
<keyword evidence="3" id="KW-1185">Reference proteome</keyword>